<dbReference type="RefSeq" id="WP_184849418.1">
    <property type="nucleotide sequence ID" value="NZ_JABZEH010000001.1"/>
</dbReference>
<evidence type="ECO:0000256" key="1">
    <source>
        <dbReference type="ARBA" id="ARBA00004370"/>
    </source>
</evidence>
<gene>
    <name evidence="9" type="ORF">LBW55_07390</name>
</gene>
<evidence type="ECO:0000256" key="6">
    <source>
        <dbReference type="ARBA" id="ARBA00023136"/>
    </source>
</evidence>
<comment type="caution">
    <text evidence="9">The sequence shown here is derived from an EMBL/GenBank/DDBJ whole genome shotgun (WGS) entry which is preliminary data.</text>
</comment>
<proteinExistence type="inferred from homology"/>
<evidence type="ECO:0000313" key="10">
    <source>
        <dbReference type="Proteomes" id="UP001143674"/>
    </source>
</evidence>
<dbReference type="InterPro" id="IPR003423">
    <property type="entry name" value="OMP_efflux"/>
</dbReference>
<dbReference type="PANTHER" id="PTHR30203:SF20">
    <property type="entry name" value="MULTIDRUG RESISTANCE OUTER MEMBRANE PROTEIN MDTP-RELATED"/>
    <property type="match status" value="1"/>
</dbReference>
<keyword evidence="3" id="KW-1134">Transmembrane beta strand</keyword>
<keyword evidence="4" id="KW-0812">Transmembrane</keyword>
<dbReference type="Proteomes" id="UP001143674">
    <property type="component" value="Unassembled WGS sequence"/>
</dbReference>
<dbReference type="InterPro" id="IPR010131">
    <property type="entry name" value="MdtP/NodT-like"/>
</dbReference>
<organism evidence="9 10">
    <name type="scientific">Ralstonia solanacearum</name>
    <name type="common">Pseudomonas solanacearum</name>
    <dbReference type="NCBI Taxonomy" id="305"/>
    <lineage>
        <taxon>Bacteria</taxon>
        <taxon>Pseudomonadati</taxon>
        <taxon>Pseudomonadota</taxon>
        <taxon>Betaproteobacteria</taxon>
        <taxon>Burkholderiales</taxon>
        <taxon>Burkholderiaceae</taxon>
        <taxon>Ralstonia</taxon>
        <taxon>Ralstonia solanacearum species complex</taxon>
    </lineage>
</organism>
<keyword evidence="5" id="KW-0732">Signal</keyword>
<sequence>MRNSVEAARNRLDARTADAAATRLSLAADVANGVLSLRACENSRAVLADDIASGERTLGLTRLRAVSGFAPFADVARAISGIATVRTNLAAQQEQCARQVNAPVALSGTGAATVRQQILGAGATVGFMPQPPALAPELPATVLAAHPTVISADREAAAAWAEIGVARGNRLPRLDLAAVLTGQWIRAAGSTLNLTTWSVGPALTGTQFDGGAGAANVCAAQARYRHAVARLQGTLRTTVEDVESVLAARASAQDRTVSASEAAAISLFELEDSRRQFGSAEDAEISAWRDRAQAWMALVKATGGAVTLNQESTAHE</sequence>
<evidence type="ECO:0000256" key="3">
    <source>
        <dbReference type="ARBA" id="ARBA00022452"/>
    </source>
</evidence>
<comment type="subcellular location">
    <subcellularLocation>
        <location evidence="1">Membrane</location>
    </subcellularLocation>
</comment>
<evidence type="ECO:0000313" key="9">
    <source>
        <dbReference type="EMBL" id="MDB0521437.1"/>
    </source>
</evidence>
<dbReference type="Pfam" id="PF02321">
    <property type="entry name" value="OEP"/>
    <property type="match status" value="2"/>
</dbReference>
<dbReference type="SUPFAM" id="SSF56954">
    <property type="entry name" value="Outer membrane efflux proteins (OEP)"/>
    <property type="match status" value="1"/>
</dbReference>
<dbReference type="GO" id="GO:0015562">
    <property type="term" value="F:efflux transmembrane transporter activity"/>
    <property type="evidence" value="ECO:0007669"/>
    <property type="project" value="InterPro"/>
</dbReference>
<dbReference type="AlphaFoldDB" id="A0AAE3NDA1"/>
<accession>A0AAE3NDA1</accession>
<keyword evidence="6" id="KW-0472">Membrane</keyword>
<dbReference type="GO" id="GO:0016020">
    <property type="term" value="C:membrane"/>
    <property type="evidence" value="ECO:0007669"/>
    <property type="project" value="UniProtKB-SubCell"/>
</dbReference>
<evidence type="ECO:0000256" key="4">
    <source>
        <dbReference type="ARBA" id="ARBA00022692"/>
    </source>
</evidence>
<dbReference type="Gene3D" id="1.20.1600.10">
    <property type="entry name" value="Outer membrane efflux proteins (OEP)"/>
    <property type="match status" value="1"/>
</dbReference>
<comment type="similarity">
    <text evidence="2">Belongs to the outer membrane factor (OMF) (TC 1.B.17) family.</text>
</comment>
<protein>
    <submittedName>
        <fullName evidence="9">TolC family protein</fullName>
    </submittedName>
</protein>
<evidence type="ECO:0000256" key="5">
    <source>
        <dbReference type="ARBA" id="ARBA00022729"/>
    </source>
</evidence>
<keyword evidence="8" id="KW-0449">Lipoprotein</keyword>
<dbReference type="PANTHER" id="PTHR30203">
    <property type="entry name" value="OUTER MEMBRANE CATION EFFLUX PROTEIN"/>
    <property type="match status" value="1"/>
</dbReference>
<dbReference type="EMBL" id="JAIVEX010000003">
    <property type="protein sequence ID" value="MDB0521437.1"/>
    <property type="molecule type" value="Genomic_DNA"/>
</dbReference>
<evidence type="ECO:0000256" key="7">
    <source>
        <dbReference type="ARBA" id="ARBA00023139"/>
    </source>
</evidence>
<evidence type="ECO:0000256" key="8">
    <source>
        <dbReference type="ARBA" id="ARBA00023288"/>
    </source>
</evidence>
<evidence type="ECO:0000256" key="2">
    <source>
        <dbReference type="ARBA" id="ARBA00007613"/>
    </source>
</evidence>
<name>A0AAE3NDA1_RALSL</name>
<reference evidence="9" key="1">
    <citation type="submission" date="2021-09" db="EMBL/GenBank/DDBJ databases">
        <title>Genomic analysis of Ralstonia spp.</title>
        <authorList>
            <person name="Aburjaile F."/>
            <person name="Ariute J.C."/>
            <person name="Pais A.K.L."/>
            <person name="Albuquerque G.M.R."/>
            <person name="Silva A.M.F."/>
            <person name="Brenig B."/>
            <person name="Azevedo V."/>
            <person name="Matiuzzi M."/>
            <person name="Ramos R."/>
            <person name="Goes-Neto A."/>
            <person name="Soares S."/>
            <person name="Iseppon A.M.B."/>
            <person name="Souza E."/>
            <person name="Gama M."/>
        </authorList>
    </citation>
    <scope>NUCLEOTIDE SEQUENCE</scope>
    <source>
        <strain evidence="9">B4</strain>
    </source>
</reference>
<dbReference type="Gene3D" id="2.20.200.10">
    <property type="entry name" value="Outer membrane efflux proteins (OEP)"/>
    <property type="match status" value="1"/>
</dbReference>
<keyword evidence="7" id="KW-0564">Palmitate</keyword>